<keyword evidence="3" id="KW-1185">Reference proteome</keyword>
<feature type="compositionally biased region" description="Low complexity" evidence="1">
    <location>
        <begin position="62"/>
        <end position="75"/>
    </location>
</feature>
<evidence type="ECO:0000313" key="3">
    <source>
        <dbReference type="Proteomes" id="UP001357485"/>
    </source>
</evidence>
<feature type="region of interest" description="Disordered" evidence="1">
    <location>
        <begin position="58"/>
        <end position="80"/>
    </location>
</feature>
<reference evidence="2 3" key="1">
    <citation type="submission" date="2023-08" db="EMBL/GenBank/DDBJ databases">
        <title>Black Yeasts Isolated from many extreme environments.</title>
        <authorList>
            <person name="Coleine C."/>
            <person name="Stajich J.E."/>
            <person name="Selbmann L."/>
        </authorList>
    </citation>
    <scope>NUCLEOTIDE SEQUENCE [LARGE SCALE GENOMIC DNA]</scope>
    <source>
        <strain evidence="2 3">CCFEE 536</strain>
    </source>
</reference>
<dbReference type="EMBL" id="JAVRRA010017291">
    <property type="protein sequence ID" value="KAK5200632.1"/>
    <property type="molecule type" value="Genomic_DNA"/>
</dbReference>
<feature type="compositionally biased region" description="Polar residues" evidence="1">
    <location>
        <begin position="1"/>
        <end position="15"/>
    </location>
</feature>
<feature type="non-terminal residue" evidence="2">
    <location>
        <position position="255"/>
    </location>
</feature>
<evidence type="ECO:0000313" key="2">
    <source>
        <dbReference type="EMBL" id="KAK5200632.1"/>
    </source>
</evidence>
<proteinExistence type="predicted"/>
<comment type="caution">
    <text evidence="2">The sequence shown here is derived from an EMBL/GenBank/DDBJ whole genome shotgun (WGS) entry which is preliminary data.</text>
</comment>
<accession>A0ABR0LPD9</accession>
<protein>
    <submittedName>
        <fullName evidence="2">Uncharacterized protein</fullName>
    </submittedName>
</protein>
<sequence>MQKPSQRCDTASAKQNKPDHKATPGNGRFSGKENDLEIGDRRILAAAVTSRHLIVEVERSSQQRAASSAVKRSAAIESARETGKFQDTLGEVLIRTANDEPTFSVWEAVQQSAERCSRLTLEPLSKSAKSRKRQKSVKTRKQNFVSIVYENPPEASKQLAPPAETMHRQLQNWPTSTSSPFLYRKNPAGGQNLETSQPWARPFKHRPRLMTSESSPAILAPLVSVPLSSKTSRIIVTEQADGANFPAIEMSFGSN</sequence>
<organism evidence="2 3">
    <name type="scientific">Cryomyces antarcticus</name>
    <dbReference type="NCBI Taxonomy" id="329879"/>
    <lineage>
        <taxon>Eukaryota</taxon>
        <taxon>Fungi</taxon>
        <taxon>Dikarya</taxon>
        <taxon>Ascomycota</taxon>
        <taxon>Pezizomycotina</taxon>
        <taxon>Dothideomycetes</taxon>
        <taxon>Dothideomycetes incertae sedis</taxon>
        <taxon>Cryomyces</taxon>
    </lineage>
</organism>
<gene>
    <name evidence="2" type="ORF">LTR16_005452</name>
</gene>
<dbReference type="Proteomes" id="UP001357485">
    <property type="component" value="Unassembled WGS sequence"/>
</dbReference>
<feature type="region of interest" description="Disordered" evidence="1">
    <location>
        <begin position="1"/>
        <end position="36"/>
    </location>
</feature>
<evidence type="ECO:0000256" key="1">
    <source>
        <dbReference type="SAM" id="MobiDB-lite"/>
    </source>
</evidence>
<name>A0ABR0LPD9_9PEZI</name>